<keyword evidence="4" id="KW-1185">Reference proteome</keyword>
<dbReference type="PANTHER" id="PTHR46197">
    <property type="entry name" value="PROTEIN ABHD14B-LIKE"/>
    <property type="match status" value="1"/>
</dbReference>
<proteinExistence type="predicted"/>
<dbReference type="Proteomes" id="UP000230233">
    <property type="component" value="Chromosome IV"/>
</dbReference>
<evidence type="ECO:0000256" key="2">
    <source>
        <dbReference type="ARBA" id="ARBA00022490"/>
    </source>
</evidence>
<dbReference type="EMBL" id="PDUG01000004">
    <property type="protein sequence ID" value="PIC37571.1"/>
    <property type="molecule type" value="Genomic_DNA"/>
</dbReference>
<name>A0A2G5UDY6_9PELO</name>
<organism evidence="3 4">
    <name type="scientific">Caenorhabditis nigoni</name>
    <dbReference type="NCBI Taxonomy" id="1611254"/>
    <lineage>
        <taxon>Eukaryota</taxon>
        <taxon>Metazoa</taxon>
        <taxon>Ecdysozoa</taxon>
        <taxon>Nematoda</taxon>
        <taxon>Chromadorea</taxon>
        <taxon>Rhabditida</taxon>
        <taxon>Rhabditina</taxon>
        <taxon>Rhabditomorpha</taxon>
        <taxon>Rhabditoidea</taxon>
        <taxon>Rhabditidae</taxon>
        <taxon>Peloderinae</taxon>
        <taxon>Caenorhabditis</taxon>
    </lineage>
</organism>
<accession>A0A2G5UDY6</accession>
<dbReference type="PANTHER" id="PTHR46197:SF3">
    <property type="entry name" value="AB HYDROLASE-1 DOMAIN-CONTAINING PROTEIN"/>
    <property type="match status" value="1"/>
</dbReference>
<protein>
    <submittedName>
        <fullName evidence="3">Uncharacterized protein</fullName>
    </submittedName>
</protein>
<keyword evidence="2" id="KW-0963">Cytoplasm</keyword>
<dbReference type="OrthoDB" id="284184at2759"/>
<gene>
    <name evidence="3" type="primary">Cni-abhd-14</name>
    <name evidence="3" type="synonym">Cnig_chr_IV.g16154</name>
    <name evidence="3" type="ORF">B9Z55_016154</name>
</gene>
<comment type="caution">
    <text evidence="3">The sequence shown here is derived from an EMBL/GenBank/DDBJ whole genome shotgun (WGS) entry which is preliminary data.</text>
</comment>
<evidence type="ECO:0000313" key="4">
    <source>
        <dbReference type="Proteomes" id="UP000230233"/>
    </source>
</evidence>
<reference evidence="4" key="1">
    <citation type="submission" date="2017-10" db="EMBL/GenBank/DDBJ databases">
        <title>Rapid genome shrinkage in a self-fertile nematode reveals novel sperm competition proteins.</title>
        <authorList>
            <person name="Yin D."/>
            <person name="Schwarz E.M."/>
            <person name="Thomas C.G."/>
            <person name="Felde R.L."/>
            <person name="Korf I.F."/>
            <person name="Cutter A.D."/>
            <person name="Schartner C.M."/>
            <person name="Ralston E.J."/>
            <person name="Meyer B.J."/>
            <person name="Haag E.S."/>
        </authorList>
    </citation>
    <scope>NUCLEOTIDE SEQUENCE [LARGE SCALE GENOMIC DNA]</scope>
    <source>
        <strain evidence="4">JU1422</strain>
    </source>
</reference>
<sequence length="118" mass="13169">MVLVHHPTTSGGGSLLERADLSHPIPENARKLAQLVEYDESRVELGTHSVFVREARPPGAHYAKATVIFLHGQSFSSSTWTENNMLRYGPRMVLEFWLQATLITVNPVLEGPARLLHN</sequence>
<evidence type="ECO:0000256" key="1">
    <source>
        <dbReference type="ARBA" id="ARBA00004496"/>
    </source>
</evidence>
<dbReference type="AlphaFoldDB" id="A0A2G5UDY6"/>
<evidence type="ECO:0000313" key="3">
    <source>
        <dbReference type="EMBL" id="PIC37571.1"/>
    </source>
</evidence>
<dbReference type="GO" id="GO:0005737">
    <property type="term" value="C:cytoplasm"/>
    <property type="evidence" value="ECO:0007669"/>
    <property type="project" value="UniProtKB-SubCell"/>
</dbReference>
<comment type="subcellular location">
    <subcellularLocation>
        <location evidence="1">Cytoplasm</location>
    </subcellularLocation>
</comment>